<keyword evidence="3" id="KW-1185">Reference proteome</keyword>
<reference evidence="2 3" key="1">
    <citation type="submission" date="2018-09" db="EMBL/GenBank/DDBJ databases">
        <title>Complete genome sequence of Euzebya sp. DY32-46 isolated from seawater of Pacific Ocean.</title>
        <authorList>
            <person name="Xu L."/>
            <person name="Wu Y.-H."/>
            <person name="Xu X.-W."/>
        </authorList>
    </citation>
    <scope>NUCLEOTIDE SEQUENCE [LARGE SCALE GENOMIC DNA]</scope>
    <source>
        <strain evidence="2 3">DY32-46</strain>
    </source>
</reference>
<protein>
    <recommendedName>
        <fullName evidence="1">Transposase IS204/IS1001/IS1096/IS1165 DDE domain-containing protein</fullName>
    </recommendedName>
</protein>
<proteinExistence type="predicted"/>
<feature type="domain" description="Transposase IS204/IS1001/IS1096/IS1165 DDE" evidence="1">
    <location>
        <begin position="1"/>
        <end position="27"/>
    </location>
</feature>
<evidence type="ECO:0000313" key="2">
    <source>
        <dbReference type="EMBL" id="AXV06647.1"/>
    </source>
</evidence>
<gene>
    <name evidence="2" type="ORF">DVS28_a1962</name>
</gene>
<evidence type="ECO:0000259" key="1">
    <source>
        <dbReference type="Pfam" id="PF01610"/>
    </source>
</evidence>
<dbReference type="Pfam" id="PF01610">
    <property type="entry name" value="DDE_Tnp_ISL3"/>
    <property type="match status" value="1"/>
</dbReference>
<accession>A0A346XWQ0</accession>
<organism evidence="2 3">
    <name type="scientific">Euzebya pacifica</name>
    <dbReference type="NCBI Taxonomy" id="1608957"/>
    <lineage>
        <taxon>Bacteria</taxon>
        <taxon>Bacillati</taxon>
        <taxon>Actinomycetota</taxon>
        <taxon>Nitriliruptoria</taxon>
        <taxon>Euzebyales</taxon>
    </lineage>
</organism>
<dbReference type="AlphaFoldDB" id="A0A346XWQ0"/>
<dbReference type="Proteomes" id="UP000264006">
    <property type="component" value="Chromosome"/>
</dbReference>
<sequence length="50" mass="5489">MESTNTKLRVIHRRAFGFRTPEAMIAIAMLTLGGLCPPLPGRHVSTHESS</sequence>
<dbReference type="EMBL" id="CP031165">
    <property type="protein sequence ID" value="AXV06647.1"/>
    <property type="molecule type" value="Genomic_DNA"/>
</dbReference>
<dbReference type="KEGG" id="euz:DVS28_a1962"/>
<evidence type="ECO:0000313" key="3">
    <source>
        <dbReference type="Proteomes" id="UP000264006"/>
    </source>
</evidence>
<name>A0A346XWQ0_9ACTN</name>
<dbReference type="InterPro" id="IPR002560">
    <property type="entry name" value="Transposase_DDE"/>
</dbReference>